<comment type="similarity">
    <text evidence="2">Belongs to the FlgN family.</text>
</comment>
<sequence length="159" mass="17559">MNKAMIETLTFQLHLLEELRSLLERETHELGGMNLDAMAEVNRMKEELTERIEAHTEPLRQAISAAASAMGLGPDATLGDVAAKTVQKDIQRLYRELNVTARQVQERAAMNREIAERFVAAASTTLSLLTRVINQSSVYGASGGYQQRATGSVMINREA</sequence>
<keyword evidence="5" id="KW-1185">Reference proteome</keyword>
<dbReference type="OrthoDB" id="5405755at2"/>
<comment type="caution">
    <text evidence="4">The sequence shown here is derived from an EMBL/GenBank/DDBJ whole genome shotgun (WGS) entry which is preliminary data.</text>
</comment>
<dbReference type="EMBL" id="SRSD01000008">
    <property type="protein sequence ID" value="KAA0889765.1"/>
    <property type="molecule type" value="Genomic_DNA"/>
</dbReference>
<dbReference type="SUPFAM" id="SSF140566">
    <property type="entry name" value="FlgN-like"/>
    <property type="match status" value="1"/>
</dbReference>
<reference evidence="4 5" key="1">
    <citation type="submission" date="2019-04" db="EMBL/GenBank/DDBJ databases">
        <title>Geobacter ruber sp. nov., ferric-reducing bacteria isolated from paddy soil.</title>
        <authorList>
            <person name="Xu Z."/>
            <person name="Masuda Y."/>
            <person name="Itoh H."/>
            <person name="Senoo K."/>
        </authorList>
    </citation>
    <scope>NUCLEOTIDE SEQUENCE [LARGE SCALE GENOMIC DNA]</scope>
    <source>
        <strain evidence="4 5">Red88</strain>
    </source>
</reference>
<dbReference type="GO" id="GO:0044780">
    <property type="term" value="P:bacterial-type flagellum assembly"/>
    <property type="evidence" value="ECO:0007669"/>
    <property type="project" value="InterPro"/>
</dbReference>
<evidence type="ECO:0000256" key="2">
    <source>
        <dbReference type="ARBA" id="ARBA00007703"/>
    </source>
</evidence>
<proteinExistence type="inferred from homology"/>
<dbReference type="Pfam" id="PF05130">
    <property type="entry name" value="FlgN"/>
    <property type="match status" value="1"/>
</dbReference>
<comment type="function">
    <text evidence="1">Required for the efficient initiation of filament assembly.</text>
</comment>
<dbReference type="Proteomes" id="UP000324298">
    <property type="component" value="Unassembled WGS sequence"/>
</dbReference>
<dbReference type="InterPro" id="IPR007809">
    <property type="entry name" value="FlgN-like"/>
</dbReference>
<dbReference type="RefSeq" id="WP_149308316.1">
    <property type="nucleotide sequence ID" value="NZ_SRSD01000008.1"/>
</dbReference>
<gene>
    <name evidence="4" type="ORF">ET418_13400</name>
</gene>
<evidence type="ECO:0008006" key="6">
    <source>
        <dbReference type="Google" id="ProtNLM"/>
    </source>
</evidence>
<evidence type="ECO:0000256" key="3">
    <source>
        <dbReference type="ARBA" id="ARBA00022795"/>
    </source>
</evidence>
<keyword evidence="3" id="KW-1005">Bacterial flagellum biogenesis</keyword>
<dbReference type="InterPro" id="IPR036679">
    <property type="entry name" value="FlgN-like_sf"/>
</dbReference>
<accession>A0A5A9XBD9</accession>
<evidence type="ECO:0000313" key="5">
    <source>
        <dbReference type="Proteomes" id="UP000324298"/>
    </source>
</evidence>
<organism evidence="4 5">
    <name type="scientific">Oryzomonas rubra</name>
    <dbReference type="NCBI Taxonomy" id="2509454"/>
    <lineage>
        <taxon>Bacteria</taxon>
        <taxon>Pseudomonadati</taxon>
        <taxon>Thermodesulfobacteriota</taxon>
        <taxon>Desulfuromonadia</taxon>
        <taxon>Geobacterales</taxon>
        <taxon>Geobacteraceae</taxon>
        <taxon>Oryzomonas</taxon>
    </lineage>
</organism>
<name>A0A5A9XBD9_9BACT</name>
<dbReference type="Gene3D" id="1.20.58.300">
    <property type="entry name" value="FlgN-like"/>
    <property type="match status" value="1"/>
</dbReference>
<evidence type="ECO:0000256" key="1">
    <source>
        <dbReference type="ARBA" id="ARBA00002397"/>
    </source>
</evidence>
<dbReference type="AlphaFoldDB" id="A0A5A9XBD9"/>
<protein>
    <recommendedName>
        <fullName evidence="6">Flagella synthesis protein FlgN</fullName>
    </recommendedName>
</protein>
<evidence type="ECO:0000313" key="4">
    <source>
        <dbReference type="EMBL" id="KAA0889765.1"/>
    </source>
</evidence>